<evidence type="ECO:0000256" key="1">
    <source>
        <dbReference type="SAM" id="MobiDB-lite"/>
    </source>
</evidence>
<dbReference type="AlphaFoldDB" id="A0A7C8ZDU5"/>
<dbReference type="EMBL" id="GISG01120180">
    <property type="protein sequence ID" value="MBA4640679.1"/>
    <property type="molecule type" value="Transcribed_RNA"/>
</dbReference>
<evidence type="ECO:0000313" key="2">
    <source>
        <dbReference type="EMBL" id="MBA4640679.1"/>
    </source>
</evidence>
<reference evidence="2" key="1">
    <citation type="journal article" date="2013" name="J. Plant Res.">
        <title>Effect of fungi and light on seed germination of three Opuntia species from semiarid lands of central Mexico.</title>
        <authorList>
            <person name="Delgado-Sanchez P."/>
            <person name="Jimenez-Bremont J.F."/>
            <person name="Guerrero-Gonzalez Mde L."/>
            <person name="Flores J."/>
        </authorList>
    </citation>
    <scope>NUCLEOTIDE SEQUENCE</scope>
    <source>
        <tissue evidence="2">Cladode</tissue>
    </source>
</reference>
<reference evidence="2" key="2">
    <citation type="submission" date="2020-07" db="EMBL/GenBank/DDBJ databases">
        <authorList>
            <person name="Vera ALvarez R."/>
            <person name="Arias-Moreno D.M."/>
            <person name="Jimenez-Jacinto V."/>
            <person name="Jimenez-Bremont J.F."/>
            <person name="Swaminathan K."/>
            <person name="Moose S.P."/>
            <person name="Guerrero-Gonzalez M.L."/>
            <person name="Marino-Ramirez L."/>
            <person name="Landsman D."/>
            <person name="Rodriguez-Kessler M."/>
            <person name="Delgado-Sanchez P."/>
        </authorList>
    </citation>
    <scope>NUCLEOTIDE SEQUENCE</scope>
    <source>
        <tissue evidence="2">Cladode</tissue>
    </source>
</reference>
<dbReference type="EMBL" id="GISG01120182">
    <property type="protein sequence ID" value="MBA4640680.1"/>
    <property type="molecule type" value="Transcribed_RNA"/>
</dbReference>
<feature type="compositionally biased region" description="Basic residues" evidence="1">
    <location>
        <begin position="223"/>
        <end position="233"/>
    </location>
</feature>
<dbReference type="EMBL" id="GISG01120187">
    <property type="protein sequence ID" value="MBA4640685.1"/>
    <property type="molecule type" value="Transcribed_RNA"/>
</dbReference>
<protein>
    <submittedName>
        <fullName evidence="2">Uncharacterized protein</fullName>
    </submittedName>
</protein>
<dbReference type="EMBL" id="GISG01120185">
    <property type="protein sequence ID" value="MBA4640683.1"/>
    <property type="molecule type" value="Transcribed_RNA"/>
</dbReference>
<organism evidence="2">
    <name type="scientific">Opuntia streptacantha</name>
    <name type="common">Prickly pear cactus</name>
    <name type="synonym">Opuntia cardona</name>
    <dbReference type="NCBI Taxonomy" id="393608"/>
    <lineage>
        <taxon>Eukaryota</taxon>
        <taxon>Viridiplantae</taxon>
        <taxon>Streptophyta</taxon>
        <taxon>Embryophyta</taxon>
        <taxon>Tracheophyta</taxon>
        <taxon>Spermatophyta</taxon>
        <taxon>Magnoliopsida</taxon>
        <taxon>eudicotyledons</taxon>
        <taxon>Gunneridae</taxon>
        <taxon>Pentapetalae</taxon>
        <taxon>Caryophyllales</taxon>
        <taxon>Cactineae</taxon>
        <taxon>Cactaceae</taxon>
        <taxon>Opuntioideae</taxon>
        <taxon>Opuntia</taxon>
    </lineage>
</organism>
<sequence>MRTSLASVRSRWTPRVQAQTRDILKNNIGAVAHGALQRRKIELRQRLAGVRFRKHGGALPLESGVPVVLDGVVGATVEETSNGGPLVPEPGVGPDDGLVLVRGESAVLHLRGQLVAPPEPARLAGPTGNRLADQGPVPGAVFLDQAGQGLIFFGAPRTFYPIHFFPINGAFLRLIGRRIQLVLKGREGVEVLLYICTEEKTEKGEYASTGGRYLTDVRDGRSRKATKQGKKRDFRREKMYS</sequence>
<proteinExistence type="predicted"/>
<feature type="region of interest" description="Disordered" evidence="1">
    <location>
        <begin position="217"/>
        <end position="241"/>
    </location>
</feature>
<name>A0A7C8ZDU5_OPUST</name>
<accession>A0A7C8ZDU5</accession>